<dbReference type="GO" id="GO:0046872">
    <property type="term" value="F:metal ion binding"/>
    <property type="evidence" value="ECO:0007669"/>
    <property type="project" value="UniProtKB-KW"/>
</dbReference>
<gene>
    <name evidence="14" type="primary">sdhC</name>
    <name evidence="14" type="ORF">ML536_15835</name>
</gene>
<evidence type="ECO:0000256" key="13">
    <source>
        <dbReference type="SAM" id="Phobius"/>
    </source>
</evidence>
<dbReference type="Gene3D" id="1.20.1300.10">
    <property type="entry name" value="Fumarate reductase/succinate dehydrogenase, transmembrane subunit"/>
    <property type="match status" value="1"/>
</dbReference>
<reference evidence="14" key="1">
    <citation type="submission" date="2022-03" db="EMBL/GenBank/DDBJ databases">
        <title>The complete genome sequence of a Methyloterrigena soli.</title>
        <authorList>
            <person name="Zi Z."/>
        </authorList>
    </citation>
    <scope>NUCLEOTIDE SEQUENCE</scope>
    <source>
        <strain evidence="14">M48</strain>
    </source>
</reference>
<accession>A0AA41QRI0</accession>
<protein>
    <recommendedName>
        <fullName evidence="4">Succinate dehydrogenase cytochrome b556 subunit</fullName>
    </recommendedName>
</protein>
<dbReference type="AlphaFoldDB" id="A0AA41QRI0"/>
<evidence type="ECO:0000256" key="9">
    <source>
        <dbReference type="ARBA" id="ARBA00023004"/>
    </source>
</evidence>
<comment type="cofactor">
    <cofactor evidence="12">
        <name>heme</name>
        <dbReference type="ChEBI" id="CHEBI:30413"/>
    </cofactor>
    <text evidence="12">The heme is bound between the two transmembrane subunits.</text>
</comment>
<keyword evidence="10 13" id="KW-0472">Membrane</keyword>
<dbReference type="InterPro" id="IPR000701">
    <property type="entry name" value="SuccDH_FuR_B_TM-su"/>
</dbReference>
<dbReference type="EMBL" id="JALAZD010000002">
    <property type="protein sequence ID" value="MCI0128301.1"/>
    <property type="molecule type" value="Genomic_DNA"/>
</dbReference>
<dbReference type="Pfam" id="PF01127">
    <property type="entry name" value="Sdh_cyt"/>
    <property type="match status" value="1"/>
</dbReference>
<keyword evidence="5 12" id="KW-0349">Heme</keyword>
<feature type="transmembrane region" description="Helical" evidence="13">
    <location>
        <begin position="32"/>
        <end position="50"/>
    </location>
</feature>
<keyword evidence="7 12" id="KW-0479">Metal-binding</keyword>
<keyword evidence="9 12" id="KW-0408">Iron</keyword>
<feature type="transmembrane region" description="Helical" evidence="13">
    <location>
        <begin position="104"/>
        <end position="127"/>
    </location>
</feature>
<dbReference type="PIRSF" id="PIRSF000178">
    <property type="entry name" value="SDH_cyt_b560"/>
    <property type="match status" value="1"/>
</dbReference>
<dbReference type="RefSeq" id="WP_281736510.1">
    <property type="nucleotide sequence ID" value="NZ_JAKETQ010000002.1"/>
</dbReference>
<comment type="caution">
    <text evidence="14">The sequence shown here is derived from an EMBL/GenBank/DDBJ whole genome shotgun (WGS) entry which is preliminary data.</text>
</comment>
<keyword evidence="8 13" id="KW-1133">Transmembrane helix</keyword>
<dbReference type="InterPro" id="IPR034804">
    <property type="entry name" value="SQR/QFR_C/D"/>
</dbReference>
<feature type="binding site" description="axial binding residue" evidence="12">
    <location>
        <position position="81"/>
    </location>
    <ligand>
        <name>heme</name>
        <dbReference type="ChEBI" id="CHEBI:30413"/>
        <note>ligand shared with second transmembrane subunit</note>
    </ligand>
    <ligandPart>
        <name>Fe</name>
        <dbReference type="ChEBI" id="CHEBI:18248"/>
    </ligandPart>
</feature>
<evidence type="ECO:0000313" key="15">
    <source>
        <dbReference type="Proteomes" id="UP001156140"/>
    </source>
</evidence>
<evidence type="ECO:0000256" key="8">
    <source>
        <dbReference type="ARBA" id="ARBA00022989"/>
    </source>
</evidence>
<dbReference type="GO" id="GO:0006099">
    <property type="term" value="P:tricarboxylic acid cycle"/>
    <property type="evidence" value="ECO:0007669"/>
    <property type="project" value="InterPro"/>
</dbReference>
<dbReference type="NCBIfam" id="TIGR02970">
    <property type="entry name" value="succ_dehyd_cytB"/>
    <property type="match status" value="1"/>
</dbReference>
<dbReference type="PANTHER" id="PTHR10978:SF5">
    <property type="entry name" value="SUCCINATE DEHYDROGENASE CYTOCHROME B560 SUBUNIT, MITOCHONDRIAL"/>
    <property type="match status" value="1"/>
</dbReference>
<evidence type="ECO:0000256" key="4">
    <source>
        <dbReference type="ARBA" id="ARBA00020076"/>
    </source>
</evidence>
<name>A0AA41QRI0_9HYPH</name>
<dbReference type="GO" id="GO:0016020">
    <property type="term" value="C:membrane"/>
    <property type="evidence" value="ECO:0007669"/>
    <property type="project" value="UniProtKB-SubCell"/>
</dbReference>
<dbReference type="InterPro" id="IPR014314">
    <property type="entry name" value="Succ_DH_cytb556"/>
</dbReference>
<comment type="similarity">
    <text evidence="3">Belongs to the cytochrome b560 family.</text>
</comment>
<dbReference type="CDD" id="cd03499">
    <property type="entry name" value="SQR_TypeC_SdhC"/>
    <property type="match status" value="1"/>
</dbReference>
<dbReference type="SUPFAM" id="SSF81343">
    <property type="entry name" value="Fumarate reductase respiratory complex transmembrane subunits"/>
    <property type="match status" value="1"/>
</dbReference>
<evidence type="ECO:0000256" key="11">
    <source>
        <dbReference type="ARBA" id="ARBA00025912"/>
    </source>
</evidence>
<evidence type="ECO:0000256" key="6">
    <source>
        <dbReference type="ARBA" id="ARBA00022692"/>
    </source>
</evidence>
<keyword evidence="15" id="KW-1185">Reference proteome</keyword>
<comment type="subcellular location">
    <subcellularLocation>
        <location evidence="2">Membrane</location>
    </subcellularLocation>
</comment>
<proteinExistence type="inferred from homology"/>
<evidence type="ECO:0000256" key="10">
    <source>
        <dbReference type="ARBA" id="ARBA00023136"/>
    </source>
</evidence>
<dbReference type="PANTHER" id="PTHR10978">
    <property type="entry name" value="SUCCINATE DEHYDROGENASE CYTOCHROME B560 SUBUNIT"/>
    <property type="match status" value="1"/>
</dbReference>
<comment type="subunit">
    <text evidence="11">Part of an enzyme complex containing four subunits: a flavoprotein, an iron-sulfur protein, plus two membrane-anchoring proteins, SdhC and SdhD. The complex can form homotrimers.</text>
</comment>
<keyword evidence="6 13" id="KW-0812">Transmembrane</keyword>
<dbReference type="GO" id="GO:0009055">
    <property type="term" value="F:electron transfer activity"/>
    <property type="evidence" value="ECO:0007669"/>
    <property type="project" value="InterPro"/>
</dbReference>
<comment type="function">
    <text evidence="1">Membrane-anchoring subunit of succinate dehydrogenase (SDH).</text>
</comment>
<evidence type="ECO:0000313" key="14">
    <source>
        <dbReference type="EMBL" id="MCI0128301.1"/>
    </source>
</evidence>
<evidence type="ECO:0000256" key="3">
    <source>
        <dbReference type="ARBA" id="ARBA00007244"/>
    </source>
</evidence>
<dbReference type="Proteomes" id="UP001156140">
    <property type="component" value="Unassembled WGS sequence"/>
</dbReference>
<sequence>MTTRPRPLSPHLQIYRFTITMAMSIVQRGTGLALYAGTILLVAWFAAAAMGEGPLSLVNFIYGSWFGQLVLFLATWALFQHLFGGIRHFIWDSIHGLEPGQREAIAWANLILSVILTLIVWAVFVWFRG</sequence>
<evidence type="ECO:0000256" key="12">
    <source>
        <dbReference type="PIRSR" id="PIRSR000178-1"/>
    </source>
</evidence>
<organism evidence="14 15">
    <name type="scientific">Paradevosia shaoguanensis</name>
    <dbReference type="NCBI Taxonomy" id="1335043"/>
    <lineage>
        <taxon>Bacteria</taxon>
        <taxon>Pseudomonadati</taxon>
        <taxon>Pseudomonadota</taxon>
        <taxon>Alphaproteobacteria</taxon>
        <taxon>Hyphomicrobiales</taxon>
        <taxon>Devosiaceae</taxon>
        <taxon>Paradevosia</taxon>
    </lineage>
</organism>
<evidence type="ECO:0000256" key="7">
    <source>
        <dbReference type="ARBA" id="ARBA00022723"/>
    </source>
</evidence>
<evidence type="ECO:0000256" key="1">
    <source>
        <dbReference type="ARBA" id="ARBA00004050"/>
    </source>
</evidence>
<evidence type="ECO:0000256" key="5">
    <source>
        <dbReference type="ARBA" id="ARBA00022617"/>
    </source>
</evidence>
<feature type="transmembrane region" description="Helical" evidence="13">
    <location>
        <begin position="62"/>
        <end position="83"/>
    </location>
</feature>
<evidence type="ECO:0000256" key="2">
    <source>
        <dbReference type="ARBA" id="ARBA00004370"/>
    </source>
</evidence>